<evidence type="ECO:0000313" key="10">
    <source>
        <dbReference type="EMBL" id="CEJ93524.1"/>
    </source>
</evidence>
<proteinExistence type="inferred from homology"/>
<name>A0A0A1TFG2_9HYPO</name>
<reference evidence="10 11" key="1">
    <citation type="journal article" date="2015" name="Genome Announc.">
        <title>Draft Genome Sequence and Gene Annotation of the Entomopathogenic Fungus Verticillium hemipterigenum.</title>
        <authorList>
            <person name="Horn F."/>
            <person name="Habel A."/>
            <person name="Scharf D.H."/>
            <person name="Dworschak J."/>
            <person name="Brakhage A.A."/>
            <person name="Guthke R."/>
            <person name="Hertweck C."/>
            <person name="Linde J."/>
        </authorList>
    </citation>
    <scope>NUCLEOTIDE SEQUENCE [LARGE SCALE GENOMIC DNA]</scope>
</reference>
<dbReference type="InterPro" id="IPR029063">
    <property type="entry name" value="SAM-dependent_MTases_sf"/>
</dbReference>
<dbReference type="PANTHER" id="PTHR43675:SF8">
    <property type="entry name" value="ARSENITE METHYLTRANSFERASE"/>
    <property type="match status" value="1"/>
</dbReference>
<dbReference type="SUPFAM" id="SSF53335">
    <property type="entry name" value="S-adenosyl-L-methionine-dependent methyltransferases"/>
    <property type="match status" value="1"/>
</dbReference>
<dbReference type="AlphaFoldDB" id="A0A0A1TFG2"/>
<evidence type="ECO:0000313" key="11">
    <source>
        <dbReference type="Proteomes" id="UP000039046"/>
    </source>
</evidence>
<comment type="catalytic activity">
    <reaction evidence="7">
        <text>arsenic triglutathione + 2 [thioredoxin]-dithiol + 2 S-adenosyl-L-methionine + H2O = dimethylarsinous acid + 2 [thioredoxin]-disulfide + 3 glutathione + 2 S-adenosyl-L-homocysteine + 2 H(+)</text>
        <dbReference type="Rhea" id="RHEA:69464"/>
        <dbReference type="Rhea" id="RHEA-COMP:10698"/>
        <dbReference type="Rhea" id="RHEA-COMP:10700"/>
        <dbReference type="ChEBI" id="CHEBI:15377"/>
        <dbReference type="ChEBI" id="CHEBI:15378"/>
        <dbReference type="ChEBI" id="CHEBI:23808"/>
        <dbReference type="ChEBI" id="CHEBI:29950"/>
        <dbReference type="ChEBI" id="CHEBI:50058"/>
        <dbReference type="ChEBI" id="CHEBI:57856"/>
        <dbReference type="ChEBI" id="CHEBI:57925"/>
        <dbReference type="ChEBI" id="CHEBI:59789"/>
        <dbReference type="ChEBI" id="CHEBI:183640"/>
        <dbReference type="EC" id="2.1.1.137"/>
    </reaction>
</comment>
<organism evidence="10 11">
    <name type="scientific">[Torrubiella] hemipterigena</name>
    <dbReference type="NCBI Taxonomy" id="1531966"/>
    <lineage>
        <taxon>Eukaryota</taxon>
        <taxon>Fungi</taxon>
        <taxon>Dikarya</taxon>
        <taxon>Ascomycota</taxon>
        <taxon>Pezizomycotina</taxon>
        <taxon>Sordariomycetes</taxon>
        <taxon>Hypocreomycetidae</taxon>
        <taxon>Hypocreales</taxon>
        <taxon>Clavicipitaceae</taxon>
        <taxon>Clavicipitaceae incertae sedis</taxon>
        <taxon>'Torrubiella' clade</taxon>
    </lineage>
</organism>
<evidence type="ECO:0000256" key="2">
    <source>
        <dbReference type="ARBA" id="ARBA00022691"/>
    </source>
</evidence>
<dbReference type="InterPro" id="IPR026669">
    <property type="entry name" value="Arsenite_MeTrfase-like"/>
</dbReference>
<dbReference type="EMBL" id="CDHN01000005">
    <property type="protein sequence ID" value="CEJ93524.1"/>
    <property type="molecule type" value="Genomic_DNA"/>
</dbReference>
<evidence type="ECO:0000256" key="4">
    <source>
        <dbReference type="ARBA" id="ARBA00034521"/>
    </source>
</evidence>
<keyword evidence="1" id="KW-0808">Transferase</keyword>
<dbReference type="Gene3D" id="3.40.50.150">
    <property type="entry name" value="Vaccinia Virus protein VP39"/>
    <property type="match status" value="1"/>
</dbReference>
<dbReference type="GO" id="GO:0030791">
    <property type="term" value="F:arsenite methyltransferase activity"/>
    <property type="evidence" value="ECO:0007669"/>
    <property type="project" value="UniProtKB-EC"/>
</dbReference>
<dbReference type="Proteomes" id="UP000039046">
    <property type="component" value="Unassembled WGS sequence"/>
</dbReference>
<evidence type="ECO:0000259" key="9">
    <source>
        <dbReference type="Pfam" id="PF13847"/>
    </source>
</evidence>
<dbReference type="PANTHER" id="PTHR43675">
    <property type="entry name" value="ARSENITE METHYLTRANSFERASE"/>
    <property type="match status" value="1"/>
</dbReference>
<dbReference type="OrthoDB" id="66144at2759"/>
<accession>A0A0A1TFG2</accession>
<keyword evidence="11" id="KW-1185">Reference proteome</keyword>
<evidence type="ECO:0000256" key="6">
    <source>
        <dbReference type="ARBA" id="ARBA00047941"/>
    </source>
</evidence>
<dbReference type="EC" id="2.1.1.137" evidence="4"/>
<comment type="similarity">
    <text evidence="3">Belongs to the methyltransferase superfamily. Arsenite methyltransferase family.</text>
</comment>
<protein>
    <recommendedName>
        <fullName evidence="5">Arsenite methyltransferase</fullName>
        <ecNumber evidence="4">2.1.1.137</ecNumber>
    </recommendedName>
</protein>
<dbReference type="STRING" id="1531966.A0A0A1TFG2"/>
<gene>
    <name evidence="10" type="ORF">VHEMI09105</name>
</gene>
<feature type="domain" description="Methyltransferase" evidence="9">
    <location>
        <begin position="63"/>
        <end position="211"/>
    </location>
</feature>
<evidence type="ECO:0000256" key="7">
    <source>
        <dbReference type="ARBA" id="ARBA00047943"/>
    </source>
</evidence>
<evidence type="ECO:0000256" key="8">
    <source>
        <dbReference type="ARBA" id="ARBA00048428"/>
    </source>
</evidence>
<evidence type="ECO:0000256" key="5">
    <source>
        <dbReference type="ARBA" id="ARBA00034545"/>
    </source>
</evidence>
<sequence>MDSSTIYAQVSVRYSAAATDNNATHSNTVAKAFGYSEEELESIPKDSNLGLSCGNPLALATLREGETVLDFGSGAGFDVFLAAKRVGPTGIAIGIDMNKDMLAKARSICASSGNQNVEFVEASITDIPLPSASADCIISNCVVNLVPHTDKQLVFSEMHRLLRPGGRVAISDILARKPLPESIQQSMSLYVGCIAGAGEVADYQRYLEVAGFQDIVITNTGSDLNVYLEGANNECCGDSAGSQAAQAMKDDLKQANLNEWAGSFRIYAVKS</sequence>
<dbReference type="HOGENOM" id="CLU_052868_3_1_1"/>
<evidence type="ECO:0000256" key="1">
    <source>
        <dbReference type="ARBA" id="ARBA00022679"/>
    </source>
</evidence>
<dbReference type="Pfam" id="PF13847">
    <property type="entry name" value="Methyltransf_31"/>
    <property type="match status" value="1"/>
</dbReference>
<comment type="catalytic activity">
    <reaction evidence="6">
        <text>arsenic triglutathione + [thioredoxin]-dithiol + S-adenosyl-L-methionine + 2 H2O = methylarsonous acid + [thioredoxin]-disulfide + 3 glutathione + S-adenosyl-L-homocysteine + H(+)</text>
        <dbReference type="Rhea" id="RHEA:69460"/>
        <dbReference type="Rhea" id="RHEA-COMP:10698"/>
        <dbReference type="Rhea" id="RHEA-COMP:10700"/>
        <dbReference type="ChEBI" id="CHEBI:15377"/>
        <dbReference type="ChEBI" id="CHEBI:15378"/>
        <dbReference type="ChEBI" id="CHEBI:17826"/>
        <dbReference type="ChEBI" id="CHEBI:29950"/>
        <dbReference type="ChEBI" id="CHEBI:50058"/>
        <dbReference type="ChEBI" id="CHEBI:57856"/>
        <dbReference type="ChEBI" id="CHEBI:57925"/>
        <dbReference type="ChEBI" id="CHEBI:59789"/>
        <dbReference type="ChEBI" id="CHEBI:183640"/>
        <dbReference type="EC" id="2.1.1.137"/>
    </reaction>
</comment>
<evidence type="ECO:0000256" key="3">
    <source>
        <dbReference type="ARBA" id="ARBA00034487"/>
    </source>
</evidence>
<keyword evidence="2" id="KW-0949">S-adenosyl-L-methionine</keyword>
<dbReference type="InterPro" id="IPR025714">
    <property type="entry name" value="Methyltranfer_dom"/>
</dbReference>
<comment type="catalytic activity">
    <reaction evidence="8">
        <text>arsenic triglutathione + 3 [thioredoxin]-dithiol + 3 S-adenosyl-L-methionine = trimethylarsine + 3 [thioredoxin]-disulfide + 3 glutathione + 3 S-adenosyl-L-homocysteine + 3 H(+)</text>
        <dbReference type="Rhea" id="RHEA:69432"/>
        <dbReference type="Rhea" id="RHEA-COMP:10698"/>
        <dbReference type="Rhea" id="RHEA-COMP:10700"/>
        <dbReference type="ChEBI" id="CHEBI:15378"/>
        <dbReference type="ChEBI" id="CHEBI:27130"/>
        <dbReference type="ChEBI" id="CHEBI:29950"/>
        <dbReference type="ChEBI" id="CHEBI:50058"/>
        <dbReference type="ChEBI" id="CHEBI:57856"/>
        <dbReference type="ChEBI" id="CHEBI:57925"/>
        <dbReference type="ChEBI" id="CHEBI:59789"/>
        <dbReference type="ChEBI" id="CHEBI:183640"/>
        <dbReference type="EC" id="2.1.1.137"/>
    </reaction>
</comment>
<dbReference type="CDD" id="cd02440">
    <property type="entry name" value="AdoMet_MTases"/>
    <property type="match status" value="1"/>
</dbReference>